<evidence type="ECO:0000313" key="3">
    <source>
        <dbReference type="Proteomes" id="UP000765160"/>
    </source>
</evidence>
<evidence type="ECO:0000256" key="1">
    <source>
        <dbReference type="SAM" id="MobiDB-lite"/>
    </source>
</evidence>
<dbReference type="RefSeq" id="WP_168049680.1">
    <property type="nucleotide sequence ID" value="NZ_JAATJR010000003.1"/>
</dbReference>
<sequence length="503" mass="52003">MSGAAPQTRGLIGFLDALRDGQVVVGWAADPRDPAARPVIRLMRGLEVLAECTADVARDDGNPGFRLRAPVPLAPEDFLEGRVRVRALLPGHHAATTLAMTRRMREQLESAAGWEPTTQAAPPAAPRPAPAVQEPEPPQATPEPDLPEPTGPQPTSPQSIGPEPAGPQAARPEPAAPEPAALPVSAATWSAPGWVPRPPAPGERPKPAVAPVPPPTPDTHSPVSTAPVAPPTGAPSAATPPPDIGPDPEPPLPAPLAAMNALARLAEAVHRPVLHLLVPVRGSVLGGVASPGLAALEALAAARPLLARDWVPLRHAFARQPQPATLWRLDGASLTVEGCVALLTTLLAVLQLRHPKAGDHLLRAAGLLARADLVALPRRDVSPGAGGPEAGPARREAFLGVSVAETEPALPAELFADLPAPRATGPALPGLEAWSTEAAPLPWRVVVLAEPGLGGSDGPARIGWWLRRMVAECVLSEALHIARPEAALGLQPDLVLTLAAEPR</sequence>
<feature type="compositionally biased region" description="Low complexity" evidence="1">
    <location>
        <begin position="162"/>
        <end position="179"/>
    </location>
</feature>
<feature type="compositionally biased region" description="Pro residues" evidence="1">
    <location>
        <begin position="195"/>
        <end position="217"/>
    </location>
</feature>
<accession>A0ABX1EYQ0</accession>
<feature type="compositionally biased region" description="Low complexity" evidence="1">
    <location>
        <begin position="218"/>
        <end position="227"/>
    </location>
</feature>
<dbReference type="PRINTS" id="PR01217">
    <property type="entry name" value="PRICHEXTENSN"/>
</dbReference>
<feature type="region of interest" description="Disordered" evidence="1">
    <location>
        <begin position="192"/>
        <end position="252"/>
    </location>
</feature>
<dbReference type="EMBL" id="JAAVTX010000003">
    <property type="protein sequence ID" value="NKE45212.1"/>
    <property type="molecule type" value="Genomic_DNA"/>
</dbReference>
<feature type="compositionally biased region" description="Pro residues" evidence="1">
    <location>
        <begin position="228"/>
        <end position="252"/>
    </location>
</feature>
<feature type="compositionally biased region" description="Pro residues" evidence="1">
    <location>
        <begin position="123"/>
        <end position="141"/>
    </location>
</feature>
<comment type="caution">
    <text evidence="2">The sequence shown here is derived from an EMBL/GenBank/DDBJ whole genome shotgun (WGS) entry which is preliminary data.</text>
</comment>
<gene>
    <name evidence="2" type="ORF">HB662_10510</name>
</gene>
<dbReference type="Proteomes" id="UP000765160">
    <property type="component" value="Unassembled WGS sequence"/>
</dbReference>
<reference evidence="2 3" key="1">
    <citation type="submission" date="2020-03" db="EMBL/GenBank/DDBJ databases">
        <title>Roseomonas selenitidurans sp. nov. isolated from soil.</title>
        <authorList>
            <person name="Liu H."/>
        </authorList>
    </citation>
    <scope>NUCLEOTIDE SEQUENCE [LARGE SCALE GENOMIC DNA]</scope>
    <source>
        <strain evidence="2 3">JCM 15073</strain>
    </source>
</reference>
<evidence type="ECO:0000313" key="2">
    <source>
        <dbReference type="EMBL" id="NKE45212.1"/>
    </source>
</evidence>
<keyword evidence="3" id="KW-1185">Reference proteome</keyword>
<feature type="region of interest" description="Disordered" evidence="1">
    <location>
        <begin position="114"/>
        <end position="179"/>
    </location>
</feature>
<organism evidence="2 3">
    <name type="scientific">Falsiroseomonas frigidaquae</name>
    <dbReference type="NCBI Taxonomy" id="487318"/>
    <lineage>
        <taxon>Bacteria</taxon>
        <taxon>Pseudomonadati</taxon>
        <taxon>Pseudomonadota</taxon>
        <taxon>Alphaproteobacteria</taxon>
        <taxon>Acetobacterales</taxon>
        <taxon>Roseomonadaceae</taxon>
        <taxon>Falsiroseomonas</taxon>
    </lineage>
</organism>
<name>A0ABX1EYQ0_9PROT</name>
<proteinExistence type="predicted"/>
<protein>
    <submittedName>
        <fullName evidence="2">Uncharacterized protein</fullName>
    </submittedName>
</protein>